<name>A0A6L8K3E0_9BURK</name>
<dbReference type="Proteomes" id="UP000479335">
    <property type="component" value="Unassembled WGS sequence"/>
</dbReference>
<feature type="transmembrane region" description="Helical" evidence="1">
    <location>
        <begin position="184"/>
        <end position="203"/>
    </location>
</feature>
<feature type="transmembrane region" description="Helical" evidence="1">
    <location>
        <begin position="315"/>
        <end position="334"/>
    </location>
</feature>
<feature type="transmembrane region" description="Helical" evidence="1">
    <location>
        <begin position="103"/>
        <end position="123"/>
    </location>
</feature>
<protein>
    <recommendedName>
        <fullName evidence="4">DUF2029 domain-containing protein</fullName>
    </recommendedName>
</protein>
<feature type="transmembrane region" description="Helical" evidence="1">
    <location>
        <begin position="234"/>
        <end position="253"/>
    </location>
</feature>
<keyword evidence="1" id="KW-0472">Membrane</keyword>
<evidence type="ECO:0000313" key="3">
    <source>
        <dbReference type="Proteomes" id="UP000479335"/>
    </source>
</evidence>
<dbReference type="RefSeq" id="WP_161004633.1">
    <property type="nucleotide sequence ID" value="NZ_WWCN01000001.1"/>
</dbReference>
<feature type="transmembrane region" description="Helical" evidence="1">
    <location>
        <begin position="209"/>
        <end position="227"/>
    </location>
</feature>
<comment type="caution">
    <text evidence="2">The sequence shown here is derived from an EMBL/GenBank/DDBJ whole genome shotgun (WGS) entry which is preliminary data.</text>
</comment>
<keyword evidence="3" id="KW-1185">Reference proteome</keyword>
<evidence type="ECO:0000313" key="2">
    <source>
        <dbReference type="EMBL" id="MYM21067.1"/>
    </source>
</evidence>
<keyword evidence="1" id="KW-0812">Transmembrane</keyword>
<accession>A0A6L8K3E0</accession>
<dbReference type="AlphaFoldDB" id="A0A6L8K3E0"/>
<evidence type="ECO:0000256" key="1">
    <source>
        <dbReference type="SAM" id="Phobius"/>
    </source>
</evidence>
<feature type="transmembrane region" description="Helical" evidence="1">
    <location>
        <begin position="369"/>
        <end position="391"/>
    </location>
</feature>
<evidence type="ECO:0008006" key="4">
    <source>
        <dbReference type="Google" id="ProtNLM"/>
    </source>
</evidence>
<feature type="transmembrane region" description="Helical" evidence="1">
    <location>
        <begin position="398"/>
        <end position="417"/>
    </location>
</feature>
<keyword evidence="1" id="KW-1133">Transmembrane helix</keyword>
<organism evidence="2 3">
    <name type="scientific">Duganella flavida</name>
    <dbReference type="NCBI Taxonomy" id="2692175"/>
    <lineage>
        <taxon>Bacteria</taxon>
        <taxon>Pseudomonadati</taxon>
        <taxon>Pseudomonadota</taxon>
        <taxon>Betaproteobacteria</taxon>
        <taxon>Burkholderiales</taxon>
        <taxon>Oxalobacteraceae</taxon>
        <taxon>Telluria group</taxon>
        <taxon>Duganella</taxon>
    </lineage>
</organism>
<reference evidence="2 3" key="1">
    <citation type="submission" date="2019-12" db="EMBL/GenBank/DDBJ databases">
        <title>Novel species isolated from a subtropical stream in China.</title>
        <authorList>
            <person name="Lu H."/>
        </authorList>
    </citation>
    <scope>NUCLEOTIDE SEQUENCE [LARGE SCALE GENOMIC DNA]</scope>
    <source>
        <strain evidence="2 3">FT135W</strain>
    </source>
</reference>
<feature type="transmembrane region" description="Helical" evidence="1">
    <location>
        <begin position="135"/>
        <end position="154"/>
    </location>
</feature>
<sequence length="616" mass="67845">MIKFLDSRLAGLAAWFARRTNFLTHPQAGRWSMLVIPLLLGLLSLASGQDDGWDMRNYHLYNAHALLNGRIGFDFSPAGFQSYFNPTLELPYYYLNQWLPPRAVGFVMGLLHGLAFVLLAGIARQLLGAAAPRRTVLLLAMAGLFAPGFLSELGNTMGDNLSALPALLSLYLVLRCWDALPQWCASVAWTVLAAGAAMGVSAGLKLTNATYAVALCAALLTVPLAWWQRLRLAFVYGVGVLAGVAAAAGWWFLKMWQTFGNPLFPQFNNLFHSPLAQEGGVIDVFFRPQGWVENLFWPFIFAFNTRRVSEIPLKLAVWPVLYLVLAASLAVWLWRRRSAAAAPLPAPRIVFLLAFVAIAYLVWMRMFSIYRYLVPLELLAPLAIWLAWQYIAPQAQRVAGVVLALLALAVFPIANWGHAEWAEQAFSAEVPAIAQPADSIVFFAQPDPPSGWMATFLPPATRVIALGTGLPESPAWRARQLAAIAERPGPHYLLLSAARNDRDGTRLRKLAFAQSLGWTDDAAGCNKLASLMQHVRLQVELRRLPSGGCTFDLLPQHRIDLAAQDRTTIAQAADRLQQYGLQLDAASCVTQPAAIGAEPRPFLWCRVGLRDRTAAR</sequence>
<proteinExistence type="predicted"/>
<dbReference type="EMBL" id="WWCN01000001">
    <property type="protein sequence ID" value="MYM21067.1"/>
    <property type="molecule type" value="Genomic_DNA"/>
</dbReference>
<feature type="transmembrane region" description="Helical" evidence="1">
    <location>
        <begin position="346"/>
        <end position="363"/>
    </location>
</feature>
<gene>
    <name evidence="2" type="ORF">GTP46_00185</name>
</gene>